<feature type="region of interest" description="Disordered" evidence="1">
    <location>
        <begin position="524"/>
        <end position="545"/>
    </location>
</feature>
<feature type="region of interest" description="Disordered" evidence="1">
    <location>
        <begin position="49"/>
        <end position="125"/>
    </location>
</feature>
<accession>A0A167XFK8</accession>
<feature type="compositionally biased region" description="Low complexity" evidence="1">
    <location>
        <begin position="382"/>
        <end position="399"/>
    </location>
</feature>
<feature type="compositionally biased region" description="Pro residues" evidence="1">
    <location>
        <begin position="111"/>
        <end position="121"/>
    </location>
</feature>
<name>A0A167XFK8_9AGAM</name>
<feature type="compositionally biased region" description="Low complexity" evidence="1">
    <location>
        <begin position="427"/>
        <end position="448"/>
    </location>
</feature>
<feature type="region of interest" description="Disordered" evidence="1">
    <location>
        <begin position="158"/>
        <end position="281"/>
    </location>
</feature>
<reference evidence="2" key="1">
    <citation type="journal article" date="2016" name="Mol. Biol. Evol.">
        <title>Comparative Genomics of Early-Diverging Mushroom-Forming Fungi Provides Insights into the Origins of Lignocellulose Decay Capabilities.</title>
        <authorList>
            <person name="Nagy L.G."/>
            <person name="Riley R."/>
            <person name="Tritt A."/>
            <person name="Adam C."/>
            <person name="Daum C."/>
            <person name="Floudas D."/>
            <person name="Sun H."/>
            <person name="Yadav J.S."/>
            <person name="Pangilinan J."/>
            <person name="Larsson K.H."/>
            <person name="Matsuura K."/>
            <person name="Barry K."/>
            <person name="Labutti K."/>
            <person name="Kuo R."/>
            <person name="Ohm R.A."/>
            <person name="Bhattacharya S.S."/>
            <person name="Shirouzu T."/>
            <person name="Yoshinaga Y."/>
            <person name="Martin F.M."/>
            <person name="Grigoriev I.V."/>
            <person name="Hibbett D.S."/>
        </authorList>
    </citation>
    <scope>NUCLEOTIDE SEQUENCE [LARGE SCALE GENOMIC DNA]</scope>
    <source>
        <strain evidence="2">CBS 109695</strain>
    </source>
</reference>
<dbReference type="OrthoDB" id="3305306at2759"/>
<dbReference type="EMBL" id="KV417760">
    <property type="protein sequence ID" value="KZP07161.1"/>
    <property type="molecule type" value="Genomic_DNA"/>
</dbReference>
<proteinExistence type="predicted"/>
<protein>
    <submittedName>
        <fullName evidence="2">Uncharacterized protein</fullName>
    </submittedName>
</protein>
<feature type="compositionally biased region" description="Low complexity" evidence="1">
    <location>
        <begin position="158"/>
        <end position="170"/>
    </location>
</feature>
<sequence>MLGALRTWRKKDKALASIDETPRRTRPRQSSNTLPREMAYHSNAYAYGFPVQGSSRRPARPASPLYPDVFSANPEPVDRDVRPRSRSVGAQQAPPLAASHSFPLVTGNTPDLPPLPSPAVRPPRKSSLLASPIVSPVVSPVTSTFGHDVWPNMARMSTSSSVQSVPPSSLRSKRSAPDLSLYPTHGSTPIRYEPTSPRASFDTPVKGRSRAGSIPYDAPSTRYEPTTPRDFDDTPVKGRSRAESNASYSSQRYREASPGPRSMLSTIPSGTAYQPPIDLTSPTKSRFQAEMAPLIVSRPGTASSLAYLKEGASSSESSHLSHPEQYPPDDPDGARSETPGSILFDDDTLSLFPQPPPLNIRYIPSRPASPSQFSGPLTPDYTPTATPTSATSPSFFPSPHHTRRTSPPTSILKRPTGYLPSPPITPNTPSELSPSLSSSSFASSFNLPEQPPPTLRVRNSSPQLLSNKLHNVHRPSSSDSSSDKYGYPLPLERTDYDLRKRALSRPEKPKLLDAFNLAAVEESLPQPRAYSPEPDSQGVQWGYAV</sequence>
<organism evidence="2">
    <name type="scientific">Athelia psychrophila</name>
    <dbReference type="NCBI Taxonomy" id="1759441"/>
    <lineage>
        <taxon>Eukaryota</taxon>
        <taxon>Fungi</taxon>
        <taxon>Dikarya</taxon>
        <taxon>Basidiomycota</taxon>
        <taxon>Agaricomycotina</taxon>
        <taxon>Agaricomycetes</taxon>
        <taxon>Agaricomycetidae</taxon>
        <taxon>Atheliales</taxon>
        <taxon>Atheliaceae</taxon>
        <taxon>Athelia</taxon>
    </lineage>
</organism>
<feature type="region of interest" description="Disordered" evidence="1">
    <location>
        <begin position="470"/>
        <end position="489"/>
    </location>
</feature>
<feature type="region of interest" description="Disordered" evidence="1">
    <location>
        <begin position="309"/>
        <end position="460"/>
    </location>
</feature>
<evidence type="ECO:0000256" key="1">
    <source>
        <dbReference type="SAM" id="MobiDB-lite"/>
    </source>
</evidence>
<feature type="compositionally biased region" description="Basic and acidic residues" evidence="1">
    <location>
        <begin position="227"/>
        <end position="242"/>
    </location>
</feature>
<dbReference type="AlphaFoldDB" id="A0A167XFK8"/>
<gene>
    <name evidence="2" type="ORF">FIBSPDRAFT_939679</name>
</gene>
<feature type="region of interest" description="Disordered" evidence="1">
    <location>
        <begin position="13"/>
        <end position="37"/>
    </location>
</feature>
<evidence type="ECO:0000313" key="2">
    <source>
        <dbReference type="EMBL" id="KZP07161.1"/>
    </source>
</evidence>
<feature type="compositionally biased region" description="Polar residues" evidence="1">
    <location>
        <begin position="263"/>
        <end position="272"/>
    </location>
</feature>